<comment type="caution">
    <text evidence="4">The sequence shown here is derived from an EMBL/GenBank/DDBJ whole genome shotgun (WGS) entry which is preliminary data.</text>
</comment>
<dbReference type="InterPro" id="IPR016181">
    <property type="entry name" value="Acyl_CoA_acyltransferase"/>
</dbReference>
<evidence type="ECO:0000313" key="5">
    <source>
        <dbReference type="Proteomes" id="UP000036102"/>
    </source>
</evidence>
<evidence type="ECO:0000259" key="3">
    <source>
        <dbReference type="PROSITE" id="PS51186"/>
    </source>
</evidence>
<evidence type="ECO:0000313" key="4">
    <source>
        <dbReference type="EMBL" id="KMQ74374.1"/>
    </source>
</evidence>
<dbReference type="PANTHER" id="PTHR43420:SF47">
    <property type="entry name" value="N-ACETYLTRANSFERASE DOMAIN-CONTAINING PROTEIN"/>
    <property type="match status" value="1"/>
</dbReference>
<dbReference type="Proteomes" id="UP000036102">
    <property type="component" value="Unassembled WGS sequence"/>
</dbReference>
<evidence type="ECO:0000256" key="2">
    <source>
        <dbReference type="ARBA" id="ARBA00023315"/>
    </source>
</evidence>
<keyword evidence="5" id="KW-1185">Reference proteome</keyword>
<dbReference type="Gene3D" id="3.40.630.30">
    <property type="match status" value="1"/>
</dbReference>
<dbReference type="GO" id="GO:0016747">
    <property type="term" value="F:acyltransferase activity, transferring groups other than amino-acyl groups"/>
    <property type="evidence" value="ECO:0007669"/>
    <property type="project" value="InterPro"/>
</dbReference>
<dbReference type="PANTHER" id="PTHR43420">
    <property type="entry name" value="ACETYLTRANSFERASE"/>
    <property type="match status" value="1"/>
</dbReference>
<keyword evidence="2" id="KW-0012">Acyltransferase</keyword>
<feature type="domain" description="N-acetyltransferase" evidence="3">
    <location>
        <begin position="55"/>
        <end position="179"/>
    </location>
</feature>
<dbReference type="InterPro" id="IPR050680">
    <property type="entry name" value="YpeA/RimI_acetyltransf"/>
</dbReference>
<keyword evidence="1 4" id="KW-0808">Transferase</keyword>
<dbReference type="CDD" id="cd04301">
    <property type="entry name" value="NAT_SF"/>
    <property type="match status" value="1"/>
</dbReference>
<sequence>MELQAACRGGSFAVESVAAFAWNGWQAWSGISGNLGLEYAPTFRHAKNKGFVEQLTLRNMEPYYKELGIRWDHALFDENWKEFENYEIAIDECAIGTLRLSHDSCAYYIRDLQIAPDWQNKGVGSQAISFAIAVAQKEGFQLLRLRVFCANPAVALYERLGFRICKTEVGIHSMERELS</sequence>
<dbReference type="PROSITE" id="PS51186">
    <property type="entry name" value="GNAT"/>
    <property type="match status" value="1"/>
</dbReference>
<dbReference type="SUPFAM" id="SSF55729">
    <property type="entry name" value="Acyl-CoA N-acyltransferases (Nat)"/>
    <property type="match status" value="1"/>
</dbReference>
<dbReference type="EMBL" id="LFBU01000001">
    <property type="protein sequence ID" value="KMQ74374.1"/>
    <property type="molecule type" value="Genomic_DNA"/>
</dbReference>
<protein>
    <submittedName>
        <fullName evidence="4">Acetyltransferase (GNAT) family</fullName>
    </submittedName>
</protein>
<dbReference type="STRING" id="1658765.Msub_10557"/>
<dbReference type="RefSeq" id="WP_197083777.1">
    <property type="nucleotide sequence ID" value="NZ_LFBU01000001.1"/>
</dbReference>
<dbReference type="AlphaFoldDB" id="A0A0J7J8R1"/>
<dbReference type="Pfam" id="PF00583">
    <property type="entry name" value="Acetyltransf_1"/>
    <property type="match status" value="1"/>
</dbReference>
<dbReference type="PATRIC" id="fig|1658765.3.peg.548"/>
<dbReference type="InterPro" id="IPR000182">
    <property type="entry name" value="GNAT_dom"/>
</dbReference>
<name>A0A0J7J8R1_9GAMM</name>
<reference evidence="4 5" key="1">
    <citation type="submission" date="2015-06" db="EMBL/GenBank/DDBJ databases">
        <title>Marinobacter subterrani, a genetically tractable neutrophilic iron-oxidizing strain isolated from the Soudan Iron Mine.</title>
        <authorList>
            <person name="Bonis B.M."/>
            <person name="Gralnick J.A."/>
        </authorList>
    </citation>
    <scope>NUCLEOTIDE SEQUENCE [LARGE SCALE GENOMIC DNA]</scope>
    <source>
        <strain evidence="4 5">JG233</strain>
    </source>
</reference>
<gene>
    <name evidence="4" type="ORF">Msub_10557</name>
</gene>
<proteinExistence type="predicted"/>
<organism evidence="4 5">
    <name type="scientific">Marinobacter subterrani</name>
    <dbReference type="NCBI Taxonomy" id="1658765"/>
    <lineage>
        <taxon>Bacteria</taxon>
        <taxon>Pseudomonadati</taxon>
        <taxon>Pseudomonadota</taxon>
        <taxon>Gammaproteobacteria</taxon>
        <taxon>Pseudomonadales</taxon>
        <taxon>Marinobacteraceae</taxon>
        <taxon>Marinobacter</taxon>
    </lineage>
</organism>
<accession>A0A0J7J8R1</accession>
<evidence type="ECO:0000256" key="1">
    <source>
        <dbReference type="ARBA" id="ARBA00022679"/>
    </source>
</evidence>